<dbReference type="EMBL" id="NMVJ01000001">
    <property type="protein sequence ID" value="OYN92585.1"/>
    <property type="molecule type" value="Genomic_DNA"/>
</dbReference>
<accession>A0A255ESK2</accession>
<feature type="compositionally biased region" description="Basic and acidic residues" evidence="1">
    <location>
        <begin position="210"/>
        <end position="248"/>
    </location>
</feature>
<name>A0A255ESK2_9ACTN</name>
<reference evidence="2 3" key="1">
    <citation type="submission" date="2017-07" db="EMBL/GenBank/DDBJ databases">
        <title>Draft whole genome sequences of clinical Proprionibacteriaceae strains.</title>
        <authorList>
            <person name="Bernier A.-M."/>
            <person name="Bernard K."/>
            <person name="Domingo M.-C."/>
        </authorList>
    </citation>
    <scope>NUCLEOTIDE SEQUENCE [LARGE SCALE GENOMIC DNA]</scope>
    <source>
        <strain evidence="2 3">NML 150081</strain>
    </source>
</reference>
<feature type="compositionally biased region" description="Basic and acidic residues" evidence="1">
    <location>
        <begin position="186"/>
        <end position="198"/>
    </location>
</feature>
<protein>
    <submittedName>
        <fullName evidence="2">Uncharacterized protein</fullName>
    </submittedName>
</protein>
<proteinExistence type="predicted"/>
<feature type="compositionally biased region" description="Basic and acidic residues" evidence="1">
    <location>
        <begin position="255"/>
        <end position="280"/>
    </location>
</feature>
<organism evidence="2 3">
    <name type="scientific">Parenemella sanctibonifatiensis</name>
    <dbReference type="NCBI Taxonomy" id="2016505"/>
    <lineage>
        <taxon>Bacteria</taxon>
        <taxon>Bacillati</taxon>
        <taxon>Actinomycetota</taxon>
        <taxon>Actinomycetes</taxon>
        <taxon>Propionibacteriales</taxon>
        <taxon>Propionibacteriaceae</taxon>
        <taxon>Parenemella</taxon>
    </lineage>
</organism>
<dbReference type="AlphaFoldDB" id="A0A255ESK2"/>
<gene>
    <name evidence="2" type="ORF">CGZ91_03665</name>
</gene>
<evidence type="ECO:0000313" key="2">
    <source>
        <dbReference type="EMBL" id="OYN92585.1"/>
    </source>
</evidence>
<dbReference type="Proteomes" id="UP000216300">
    <property type="component" value="Unassembled WGS sequence"/>
</dbReference>
<comment type="caution">
    <text evidence="2">The sequence shown here is derived from an EMBL/GenBank/DDBJ whole genome shotgun (WGS) entry which is preliminary data.</text>
</comment>
<evidence type="ECO:0000313" key="3">
    <source>
        <dbReference type="Proteomes" id="UP000216300"/>
    </source>
</evidence>
<sequence>MADMAEGEARLPSLRAIADQLYALDPRDFTSQRDAWVKRAKAVKDRDLAQRISKLRRPTVAAGHLNRAVRAQLPLLMQFLELAEPMRAAHQTLSVAELAGFSAQRKQLEAQAVREVADLVREQGASPSQATLDEIHATLGAALADPDAEAALRSGTLARSLSYAGFGRVDLENALAADPELLPVEPADRTPEPSDRPKLRVAGPEDQEAAADRAARERAEAQAKEERAKEQARLEAERRQAMRDRAERMLAGLVRSRDRAQTAHERVAERAERARARRDDLTERLRAAEDELVAVEQELAEAAGDLSQVEADVADQQALIADLD</sequence>
<feature type="region of interest" description="Disordered" evidence="1">
    <location>
        <begin position="180"/>
        <end position="280"/>
    </location>
</feature>
<keyword evidence="3" id="KW-1185">Reference proteome</keyword>
<evidence type="ECO:0000256" key="1">
    <source>
        <dbReference type="SAM" id="MobiDB-lite"/>
    </source>
</evidence>